<dbReference type="STRING" id="1121316.SAMN02745207_00822"/>
<evidence type="ECO:0000313" key="1">
    <source>
        <dbReference type="EMBL" id="SHH35175.1"/>
    </source>
</evidence>
<dbReference type="EMBL" id="FQXM01000004">
    <property type="protein sequence ID" value="SHH35175.1"/>
    <property type="molecule type" value="Genomic_DNA"/>
</dbReference>
<protein>
    <submittedName>
        <fullName evidence="1">Uncharacterized protein</fullName>
    </submittedName>
</protein>
<evidence type="ECO:0000313" key="2">
    <source>
        <dbReference type="Proteomes" id="UP000184447"/>
    </source>
</evidence>
<proteinExistence type="predicted"/>
<organism evidence="1 2">
    <name type="scientific">Clostridium grantii DSM 8605</name>
    <dbReference type="NCBI Taxonomy" id="1121316"/>
    <lineage>
        <taxon>Bacteria</taxon>
        <taxon>Bacillati</taxon>
        <taxon>Bacillota</taxon>
        <taxon>Clostridia</taxon>
        <taxon>Eubacteriales</taxon>
        <taxon>Clostridiaceae</taxon>
        <taxon>Clostridium</taxon>
    </lineage>
</organism>
<gene>
    <name evidence="1" type="ORF">SAMN02745207_00822</name>
</gene>
<keyword evidence="2" id="KW-1185">Reference proteome</keyword>
<dbReference type="Pfam" id="PF08901">
    <property type="entry name" value="DUF1847"/>
    <property type="match status" value="1"/>
</dbReference>
<reference evidence="1 2" key="1">
    <citation type="submission" date="2016-11" db="EMBL/GenBank/DDBJ databases">
        <authorList>
            <person name="Jaros S."/>
            <person name="Januszkiewicz K."/>
            <person name="Wedrychowicz H."/>
        </authorList>
    </citation>
    <scope>NUCLEOTIDE SEQUENCE [LARGE SCALE GENOMIC DNA]</scope>
    <source>
        <strain evidence="1 2">DSM 8605</strain>
    </source>
</reference>
<dbReference type="InterPro" id="IPR014997">
    <property type="entry name" value="DUF1847"/>
</dbReference>
<name>A0A1M5S9N1_9CLOT</name>
<dbReference type="Proteomes" id="UP000184447">
    <property type="component" value="Unassembled WGS sequence"/>
</dbReference>
<sequence length="102" mass="11768">MDCTKCSLKGCRKLSPCFDRSNEYLENYSSEENQLYTKSASSLIDNGRAGTLTRIDEIIEYTKIHEYTHMGVAYCYGLEKEAVLLREYIQEQKFTSSTDILD</sequence>
<accession>A0A1M5S9N1</accession>
<dbReference type="AlphaFoldDB" id="A0A1M5S9N1"/>
<dbReference type="OrthoDB" id="9795204at2"/>